<sequence>MLYGTEEWDPKAIIFQILEFQAYHYVVLGATVLAVLGPYVSNIGFHLLFDWRSVALGSFQGWMMAFILVVVAGLDAIFLRFVIKRAKKCLDFTATMYGIHFVIVWCAYGIPRRLSWYVLTAGLLAATASLGEWLCMQLELQDIPLTSLHRKPRPQPQTELVRQIPVVTVQP</sequence>
<name>A0AAD9IIY1_PROWI</name>
<keyword evidence="4 9" id="KW-0812">Transmembrane</keyword>
<dbReference type="Pfam" id="PF09801">
    <property type="entry name" value="SYS1"/>
    <property type="match status" value="1"/>
</dbReference>
<dbReference type="PANTHER" id="PTHR12952">
    <property type="entry name" value="SYS1"/>
    <property type="match status" value="1"/>
</dbReference>
<dbReference type="EMBL" id="JASFZW010000006">
    <property type="protein sequence ID" value="KAK2077480.1"/>
    <property type="molecule type" value="Genomic_DNA"/>
</dbReference>
<dbReference type="GO" id="GO:0005802">
    <property type="term" value="C:trans-Golgi network"/>
    <property type="evidence" value="ECO:0007669"/>
    <property type="project" value="TreeGrafter"/>
</dbReference>
<accession>A0AAD9IIY1</accession>
<dbReference type="GO" id="GO:0000139">
    <property type="term" value="C:Golgi membrane"/>
    <property type="evidence" value="ECO:0007669"/>
    <property type="project" value="UniProtKB-SubCell"/>
</dbReference>
<keyword evidence="5" id="KW-0653">Protein transport</keyword>
<evidence type="ECO:0000256" key="3">
    <source>
        <dbReference type="ARBA" id="ARBA00022448"/>
    </source>
</evidence>
<evidence type="ECO:0000256" key="5">
    <source>
        <dbReference type="ARBA" id="ARBA00022927"/>
    </source>
</evidence>
<keyword evidence="11" id="KW-1185">Reference proteome</keyword>
<dbReference type="GO" id="GO:0005829">
    <property type="term" value="C:cytosol"/>
    <property type="evidence" value="ECO:0007669"/>
    <property type="project" value="GOC"/>
</dbReference>
<dbReference type="GO" id="GO:0006895">
    <property type="term" value="P:Golgi to endosome transport"/>
    <property type="evidence" value="ECO:0007669"/>
    <property type="project" value="TreeGrafter"/>
</dbReference>
<evidence type="ECO:0000256" key="7">
    <source>
        <dbReference type="ARBA" id="ARBA00023034"/>
    </source>
</evidence>
<keyword evidence="7" id="KW-0333">Golgi apparatus</keyword>
<dbReference type="InterPro" id="IPR019185">
    <property type="entry name" value="Integral_membrane_SYS1-rel"/>
</dbReference>
<organism evidence="10 11">
    <name type="scientific">Prototheca wickerhamii</name>
    <dbReference type="NCBI Taxonomy" id="3111"/>
    <lineage>
        <taxon>Eukaryota</taxon>
        <taxon>Viridiplantae</taxon>
        <taxon>Chlorophyta</taxon>
        <taxon>core chlorophytes</taxon>
        <taxon>Trebouxiophyceae</taxon>
        <taxon>Chlorellales</taxon>
        <taxon>Chlorellaceae</taxon>
        <taxon>Prototheca</taxon>
    </lineage>
</organism>
<evidence type="ECO:0000256" key="6">
    <source>
        <dbReference type="ARBA" id="ARBA00022989"/>
    </source>
</evidence>
<dbReference type="Proteomes" id="UP001255856">
    <property type="component" value="Unassembled WGS sequence"/>
</dbReference>
<evidence type="ECO:0000313" key="11">
    <source>
        <dbReference type="Proteomes" id="UP001255856"/>
    </source>
</evidence>
<evidence type="ECO:0000313" key="10">
    <source>
        <dbReference type="EMBL" id="KAK2077480.1"/>
    </source>
</evidence>
<reference evidence="10" key="1">
    <citation type="submission" date="2021-01" db="EMBL/GenBank/DDBJ databases">
        <authorList>
            <person name="Eckstrom K.M.E."/>
        </authorList>
    </citation>
    <scope>NUCLEOTIDE SEQUENCE</scope>
    <source>
        <strain evidence="10">UVCC 0001</strain>
    </source>
</reference>
<proteinExistence type="inferred from homology"/>
<comment type="subcellular location">
    <subcellularLocation>
        <location evidence="1">Golgi apparatus membrane</location>
        <topology evidence="1">Multi-pass membrane protein</topology>
    </subcellularLocation>
</comment>
<evidence type="ECO:0000256" key="2">
    <source>
        <dbReference type="ARBA" id="ARBA00008160"/>
    </source>
</evidence>
<dbReference type="PANTHER" id="PTHR12952:SF0">
    <property type="entry name" value="PROTEIN SYS1 HOMOLOG"/>
    <property type="match status" value="1"/>
</dbReference>
<feature type="transmembrane region" description="Helical" evidence="9">
    <location>
        <begin position="22"/>
        <end position="41"/>
    </location>
</feature>
<comment type="caution">
    <text evidence="10">The sequence shown here is derived from an EMBL/GenBank/DDBJ whole genome shotgun (WGS) entry which is preliminary data.</text>
</comment>
<dbReference type="AlphaFoldDB" id="A0AAD9IIY1"/>
<evidence type="ECO:0000256" key="9">
    <source>
        <dbReference type="SAM" id="Phobius"/>
    </source>
</evidence>
<dbReference type="GO" id="GO:0034067">
    <property type="term" value="P:protein localization to Golgi apparatus"/>
    <property type="evidence" value="ECO:0007669"/>
    <property type="project" value="TreeGrafter"/>
</dbReference>
<evidence type="ECO:0000256" key="4">
    <source>
        <dbReference type="ARBA" id="ARBA00022692"/>
    </source>
</evidence>
<evidence type="ECO:0000256" key="8">
    <source>
        <dbReference type="ARBA" id="ARBA00023136"/>
    </source>
</evidence>
<protein>
    <recommendedName>
        <fullName evidence="12">Protein SYS1 homolog</fullName>
    </recommendedName>
</protein>
<keyword evidence="6 9" id="KW-1133">Transmembrane helix</keyword>
<dbReference type="GO" id="GO:0043001">
    <property type="term" value="P:Golgi to plasma membrane protein transport"/>
    <property type="evidence" value="ECO:0007669"/>
    <property type="project" value="TreeGrafter"/>
</dbReference>
<keyword evidence="3" id="KW-0813">Transport</keyword>
<feature type="transmembrane region" description="Helical" evidence="9">
    <location>
        <begin position="90"/>
        <end position="110"/>
    </location>
</feature>
<comment type="similarity">
    <text evidence="2">Belongs to the SYS1 family.</text>
</comment>
<evidence type="ECO:0008006" key="12">
    <source>
        <dbReference type="Google" id="ProtNLM"/>
    </source>
</evidence>
<feature type="transmembrane region" description="Helical" evidence="9">
    <location>
        <begin position="61"/>
        <end position="83"/>
    </location>
</feature>
<gene>
    <name evidence="10" type="ORF">QBZ16_004325</name>
</gene>
<keyword evidence="8 9" id="KW-0472">Membrane</keyword>
<evidence type="ECO:0000256" key="1">
    <source>
        <dbReference type="ARBA" id="ARBA00004653"/>
    </source>
</evidence>